<dbReference type="InterPro" id="IPR010982">
    <property type="entry name" value="Lambda_DNA-bd_dom_sf"/>
</dbReference>
<protein>
    <submittedName>
        <fullName evidence="2">Helix-turn-helix transcriptional regulator</fullName>
    </submittedName>
</protein>
<evidence type="ECO:0000259" key="1">
    <source>
        <dbReference type="PROSITE" id="PS50943"/>
    </source>
</evidence>
<dbReference type="AlphaFoldDB" id="A0A849VD63"/>
<dbReference type="Pfam" id="PF01381">
    <property type="entry name" value="HTH_3"/>
    <property type="match status" value="1"/>
</dbReference>
<proteinExistence type="predicted"/>
<dbReference type="Proteomes" id="UP000586305">
    <property type="component" value="Unassembled WGS sequence"/>
</dbReference>
<feature type="domain" description="HTH cro/C1-type" evidence="1">
    <location>
        <begin position="26"/>
        <end position="81"/>
    </location>
</feature>
<dbReference type="RefSeq" id="WP_171624746.1">
    <property type="nucleotide sequence ID" value="NZ_JABBPG010000001.1"/>
</dbReference>
<accession>A0A849VD63</accession>
<dbReference type="SUPFAM" id="SSF47413">
    <property type="entry name" value="lambda repressor-like DNA-binding domains"/>
    <property type="match status" value="1"/>
</dbReference>
<reference evidence="2 3" key="1">
    <citation type="submission" date="2020-04" db="EMBL/GenBank/DDBJ databases">
        <title>Pseudoalteromonas caenipelagi sp. nov., isolated from a tidal flat.</title>
        <authorList>
            <person name="Park S."/>
            <person name="Yoon J.-H."/>
        </authorList>
    </citation>
    <scope>NUCLEOTIDE SEQUENCE [LARGE SCALE GENOMIC DNA]</scope>
    <source>
        <strain evidence="2 3">JBTF-M23</strain>
    </source>
</reference>
<dbReference type="Gene3D" id="1.10.260.40">
    <property type="entry name" value="lambda repressor-like DNA-binding domains"/>
    <property type="match status" value="1"/>
</dbReference>
<sequence length="99" mass="11471">MNTIRRNERVRKAQTMAARQYIPATIRRLRREMKLTQAQLGKSLVTPVDQATISNWESGKTELTACQLLDIMMLFGQPNFLSFIEQFEPTELVQQRESA</sequence>
<gene>
    <name evidence="2" type="ORF">HG263_03950</name>
</gene>
<evidence type="ECO:0000313" key="3">
    <source>
        <dbReference type="Proteomes" id="UP000586305"/>
    </source>
</evidence>
<dbReference type="SMART" id="SM00530">
    <property type="entry name" value="HTH_XRE"/>
    <property type="match status" value="1"/>
</dbReference>
<dbReference type="GO" id="GO:0003677">
    <property type="term" value="F:DNA binding"/>
    <property type="evidence" value="ECO:0007669"/>
    <property type="project" value="InterPro"/>
</dbReference>
<comment type="caution">
    <text evidence="2">The sequence shown here is derived from an EMBL/GenBank/DDBJ whole genome shotgun (WGS) entry which is preliminary data.</text>
</comment>
<dbReference type="EMBL" id="JABBPG010000001">
    <property type="protein sequence ID" value="NOU49687.1"/>
    <property type="molecule type" value="Genomic_DNA"/>
</dbReference>
<organism evidence="2 3">
    <name type="scientific">Pseudoalteromonas caenipelagi</name>
    <dbReference type="NCBI Taxonomy" id="2726988"/>
    <lineage>
        <taxon>Bacteria</taxon>
        <taxon>Pseudomonadati</taxon>
        <taxon>Pseudomonadota</taxon>
        <taxon>Gammaproteobacteria</taxon>
        <taxon>Alteromonadales</taxon>
        <taxon>Pseudoalteromonadaceae</taxon>
        <taxon>Pseudoalteromonas</taxon>
    </lineage>
</organism>
<name>A0A849VD63_9GAMM</name>
<dbReference type="CDD" id="cd00093">
    <property type="entry name" value="HTH_XRE"/>
    <property type="match status" value="1"/>
</dbReference>
<keyword evidence="3" id="KW-1185">Reference proteome</keyword>
<dbReference type="PROSITE" id="PS50943">
    <property type="entry name" value="HTH_CROC1"/>
    <property type="match status" value="1"/>
</dbReference>
<evidence type="ECO:0000313" key="2">
    <source>
        <dbReference type="EMBL" id="NOU49687.1"/>
    </source>
</evidence>
<dbReference type="InterPro" id="IPR001387">
    <property type="entry name" value="Cro/C1-type_HTH"/>
</dbReference>